<dbReference type="Gene3D" id="3.40.50.1110">
    <property type="entry name" value="SGNH hydrolase"/>
    <property type="match status" value="1"/>
</dbReference>
<dbReference type="EMBL" id="UINC01090063">
    <property type="protein sequence ID" value="SVC41673.1"/>
    <property type="molecule type" value="Genomic_DNA"/>
</dbReference>
<dbReference type="InterPro" id="IPR011990">
    <property type="entry name" value="TPR-like_helical_dom_sf"/>
</dbReference>
<dbReference type="InterPro" id="IPR049369">
    <property type="entry name" value="BF1531-like_N"/>
</dbReference>
<dbReference type="InterPro" id="IPR036514">
    <property type="entry name" value="SGNH_hydro_sf"/>
</dbReference>
<accession>A0A382LYQ5</accession>
<sequence length="358" mass="41316">MWVGPLKHNPKNMNSTKELKIDVATDCAKICFLAENNYITLAEKTFEEITHKIDNPEVLGGFLKKPAISIFLSHNINQQYVQTVDFFEKYENLLKDDAIALTLVGEAFKNLNVPKKAENFLVRAIQSNDSHPEPHLLLGDIYSKSKPKLALEHYKQYHKYSSSTLGTRIFIKRIKSLLTEKKDLFFFKKLQVAFIGNFTIEPIRASMDAECFKQGINPQFYFGGYDQYSQEILNADSALYQFDPAVTVLLLDSKTLVPELFNNFFEVASVDRFVLVEKKLKLVETLCENFLKLSKSHLIISNFIFSEQYHMGIYDSKIENGQKEILEKMNSKLLSYTRVNPQRFHFLDTEKVLANYGK</sequence>
<dbReference type="Pfam" id="PF21211">
    <property type="entry name" value="FkbH_N"/>
    <property type="match status" value="1"/>
</dbReference>
<dbReference type="SUPFAM" id="SSF48452">
    <property type="entry name" value="TPR-like"/>
    <property type="match status" value="1"/>
</dbReference>
<evidence type="ECO:0000259" key="1">
    <source>
        <dbReference type="Pfam" id="PF21211"/>
    </source>
</evidence>
<proteinExistence type="predicted"/>
<feature type="domain" description="BF1531-like N-terminal" evidence="1">
    <location>
        <begin position="192"/>
        <end position="358"/>
    </location>
</feature>
<organism evidence="2">
    <name type="scientific">marine metagenome</name>
    <dbReference type="NCBI Taxonomy" id="408172"/>
    <lineage>
        <taxon>unclassified sequences</taxon>
        <taxon>metagenomes</taxon>
        <taxon>ecological metagenomes</taxon>
    </lineage>
</organism>
<protein>
    <recommendedName>
        <fullName evidence="1">BF1531-like N-terminal domain-containing protein</fullName>
    </recommendedName>
</protein>
<dbReference type="AlphaFoldDB" id="A0A382LYQ5"/>
<evidence type="ECO:0000313" key="2">
    <source>
        <dbReference type="EMBL" id="SVC41673.1"/>
    </source>
</evidence>
<dbReference type="Gene3D" id="1.25.40.10">
    <property type="entry name" value="Tetratricopeptide repeat domain"/>
    <property type="match status" value="1"/>
</dbReference>
<gene>
    <name evidence="2" type="ORF">METZ01_LOCUS294527</name>
</gene>
<name>A0A382LYQ5_9ZZZZ</name>
<feature type="non-terminal residue" evidence="2">
    <location>
        <position position="358"/>
    </location>
</feature>
<reference evidence="2" key="1">
    <citation type="submission" date="2018-05" db="EMBL/GenBank/DDBJ databases">
        <authorList>
            <person name="Lanie J.A."/>
            <person name="Ng W.-L."/>
            <person name="Kazmierczak K.M."/>
            <person name="Andrzejewski T.M."/>
            <person name="Davidsen T.M."/>
            <person name="Wayne K.J."/>
            <person name="Tettelin H."/>
            <person name="Glass J.I."/>
            <person name="Rusch D."/>
            <person name="Podicherti R."/>
            <person name="Tsui H.-C.T."/>
            <person name="Winkler M.E."/>
        </authorList>
    </citation>
    <scope>NUCLEOTIDE SEQUENCE</scope>
</reference>